<sequence>MTPRLTDIQKISKENCETEDCENKVAAILKKRFLCKQCFNKEKPPRRRSGRQYYLDYLKSRVATL</sequence>
<dbReference type="EMBL" id="LAZR01006087">
    <property type="protein sequence ID" value="KKM94847.1"/>
    <property type="molecule type" value="Genomic_DNA"/>
</dbReference>
<gene>
    <name evidence="1" type="ORF">LCGC14_1194250</name>
</gene>
<dbReference type="AlphaFoldDB" id="A0A0F9PNU7"/>
<accession>A0A0F9PNU7</accession>
<evidence type="ECO:0000313" key="1">
    <source>
        <dbReference type="EMBL" id="KKM94847.1"/>
    </source>
</evidence>
<protein>
    <submittedName>
        <fullName evidence="1">Uncharacterized protein</fullName>
    </submittedName>
</protein>
<name>A0A0F9PNU7_9ZZZZ</name>
<organism evidence="1">
    <name type="scientific">marine sediment metagenome</name>
    <dbReference type="NCBI Taxonomy" id="412755"/>
    <lineage>
        <taxon>unclassified sequences</taxon>
        <taxon>metagenomes</taxon>
        <taxon>ecological metagenomes</taxon>
    </lineage>
</organism>
<comment type="caution">
    <text evidence="1">The sequence shown here is derived from an EMBL/GenBank/DDBJ whole genome shotgun (WGS) entry which is preliminary data.</text>
</comment>
<reference evidence="1" key="1">
    <citation type="journal article" date="2015" name="Nature">
        <title>Complex archaea that bridge the gap between prokaryotes and eukaryotes.</title>
        <authorList>
            <person name="Spang A."/>
            <person name="Saw J.H."/>
            <person name="Jorgensen S.L."/>
            <person name="Zaremba-Niedzwiedzka K."/>
            <person name="Martijn J."/>
            <person name="Lind A.E."/>
            <person name="van Eijk R."/>
            <person name="Schleper C."/>
            <person name="Guy L."/>
            <person name="Ettema T.J."/>
        </authorList>
    </citation>
    <scope>NUCLEOTIDE SEQUENCE</scope>
</reference>
<proteinExistence type="predicted"/>